<keyword evidence="6" id="KW-1185">Reference proteome</keyword>
<dbReference type="SUPFAM" id="SSF51445">
    <property type="entry name" value="(Trans)glycosidases"/>
    <property type="match status" value="1"/>
</dbReference>
<feature type="compositionally biased region" description="Polar residues" evidence="2">
    <location>
        <begin position="95"/>
        <end position="109"/>
    </location>
</feature>
<dbReference type="PROSITE" id="PS51257">
    <property type="entry name" value="PROKAR_LIPOPROTEIN"/>
    <property type="match status" value="1"/>
</dbReference>
<evidence type="ECO:0000313" key="5">
    <source>
        <dbReference type="EMBL" id="MCG4609766.1"/>
    </source>
</evidence>
<comment type="caution">
    <text evidence="5">The sequence shown here is derived from an EMBL/GenBank/DDBJ whole genome shotgun (WGS) entry which is preliminary data.</text>
</comment>
<dbReference type="EMBL" id="JAKNHQ010000002">
    <property type="protein sequence ID" value="MCG4609766.1"/>
    <property type="molecule type" value="Genomic_DNA"/>
</dbReference>
<feature type="region of interest" description="Disordered" evidence="2">
    <location>
        <begin position="22"/>
        <end position="118"/>
    </location>
</feature>
<dbReference type="PANTHER" id="PTHR43405:SF1">
    <property type="entry name" value="GLYCOSYL HYDROLASE DIGH"/>
    <property type="match status" value="1"/>
</dbReference>
<evidence type="ECO:0000313" key="6">
    <source>
        <dbReference type="Proteomes" id="UP001298681"/>
    </source>
</evidence>
<dbReference type="Pfam" id="PF02638">
    <property type="entry name" value="GHL10"/>
    <property type="match status" value="1"/>
</dbReference>
<dbReference type="InterPro" id="IPR003790">
    <property type="entry name" value="GHL10"/>
</dbReference>
<dbReference type="InterPro" id="IPR052177">
    <property type="entry name" value="Divisome_Glycosyl_Hydrolase"/>
</dbReference>
<dbReference type="PANTHER" id="PTHR43405">
    <property type="entry name" value="GLYCOSYL HYDROLASE DIGH"/>
    <property type="match status" value="1"/>
</dbReference>
<feature type="compositionally biased region" description="Low complexity" evidence="2">
    <location>
        <begin position="33"/>
        <end position="70"/>
    </location>
</feature>
<reference evidence="5 6" key="1">
    <citation type="submission" date="2022-01" db="EMBL/GenBank/DDBJ databases">
        <title>Collection of gut derived symbiotic bacterial strains cultured from healthy donors.</title>
        <authorList>
            <person name="Lin H."/>
            <person name="Kohout C."/>
            <person name="Waligurski E."/>
            <person name="Pamer E.G."/>
        </authorList>
    </citation>
    <scope>NUCLEOTIDE SEQUENCE [LARGE SCALE GENOMIC DNA]</scope>
    <source>
        <strain evidence="5 6">DFI.7.58</strain>
    </source>
</reference>
<evidence type="ECO:0000256" key="1">
    <source>
        <dbReference type="ARBA" id="ARBA00022729"/>
    </source>
</evidence>
<dbReference type="Proteomes" id="UP001298681">
    <property type="component" value="Unassembled WGS sequence"/>
</dbReference>
<proteinExistence type="predicted"/>
<feature type="domain" description="Glycosyl hydrolase-like 10" evidence="4">
    <location>
        <begin position="123"/>
        <end position="425"/>
    </location>
</feature>
<name>A0ABS9MGB3_9FIRM</name>
<organism evidence="5 6">
    <name type="scientific">Anaeromassilibacillus senegalensis</name>
    <dbReference type="NCBI Taxonomy" id="1673717"/>
    <lineage>
        <taxon>Bacteria</taxon>
        <taxon>Bacillati</taxon>
        <taxon>Bacillota</taxon>
        <taxon>Clostridia</taxon>
        <taxon>Eubacteriales</taxon>
        <taxon>Acutalibacteraceae</taxon>
        <taxon>Anaeromassilibacillus</taxon>
    </lineage>
</organism>
<gene>
    <name evidence="5" type="ORF">L0P57_02250</name>
</gene>
<feature type="signal peptide" evidence="3">
    <location>
        <begin position="1"/>
        <end position="24"/>
    </location>
</feature>
<feature type="chain" id="PRO_5045207737" evidence="3">
    <location>
        <begin position="25"/>
        <end position="477"/>
    </location>
</feature>
<sequence length="477" mass="52228">MKKWRKIAAAVLAAAMLCTTAACSGSPQQVEDSVVTSSSVSSETASESSSSALTEPESAQEPESSQIAQATEEDSSAQAPAAPEDSQPPVETESSESALTEGTVSSPSYNEPAAATPVVQEEEMRAVWVPFLSLDMTKETDKSYTAFQKKFNDIIAKAKASGANTLVVHVRSHGDAYYPSSYYPWTHFLSGTQGVGPGYDPLAYMVSATHQAGLKFHAWFNPLRIKAGNYPPVVASNSPYNLWKSDPTKANWTFTHNGSIYMNPGYSGVRDYIVNGIKEVVQKYDVDGVQFDDYFYPFNVNSTDVTLDQAAYQQSGSTLSIGAWRTQNINSLVSSVYKMIKETKPNVVFGISPQGNITNDLNAGADVYTWCSQPGYIDYICPQIYWTYDHPTAPFETLAKKWKSLVTADNVKMYIGLALYKAGTDSNGWEKADNIIAQQIQTTRSLDCDGFMLYSWAYLDNPQTAKEMANVKKLLNG</sequence>
<protein>
    <submittedName>
        <fullName evidence="5">Family 10 glycosylhydrolase</fullName>
    </submittedName>
</protein>
<keyword evidence="1 3" id="KW-0732">Signal</keyword>
<accession>A0ABS9MGB3</accession>
<evidence type="ECO:0000259" key="4">
    <source>
        <dbReference type="Pfam" id="PF02638"/>
    </source>
</evidence>
<evidence type="ECO:0000256" key="3">
    <source>
        <dbReference type="SAM" id="SignalP"/>
    </source>
</evidence>
<dbReference type="InterPro" id="IPR017853">
    <property type="entry name" value="GH"/>
</dbReference>
<dbReference type="Gene3D" id="3.20.20.80">
    <property type="entry name" value="Glycosidases"/>
    <property type="match status" value="1"/>
</dbReference>
<evidence type="ECO:0000256" key="2">
    <source>
        <dbReference type="SAM" id="MobiDB-lite"/>
    </source>
</evidence>
<dbReference type="RefSeq" id="WP_191448455.1">
    <property type="nucleotide sequence ID" value="NZ_JAKNHQ010000002.1"/>
</dbReference>